<keyword evidence="2" id="KW-1185">Reference proteome</keyword>
<dbReference type="EMBL" id="FOFV01000012">
    <property type="protein sequence ID" value="SER82779.1"/>
    <property type="molecule type" value="Genomic_DNA"/>
</dbReference>
<accession>A0A1H9SEZ8</accession>
<protein>
    <submittedName>
        <fullName evidence="1">Uncharacterized protein</fullName>
    </submittedName>
</protein>
<dbReference type="AlphaFoldDB" id="A0A1H9SEZ8"/>
<dbReference type="RefSeq" id="WP_089921211.1">
    <property type="nucleotide sequence ID" value="NZ_FOFV01000012.1"/>
</dbReference>
<dbReference type="STRING" id="65499.SAMN04488000_112104"/>
<sequence length="190" mass="20709">MDVKTYAVVTDLCARFAGRLDDDALNSVRVHYFAGEPALAEATLLLTLAHGDIGITREEHDLIRSTSDDPDLAAVRIIDQVPPLAYRFSPTGPADAPDPGRADQVLADEAARYGGRVLRRAWRDPLPGAPDTAKWTYLLHTDDADVLGVYAGLSGRLRVTLEEKWPLEVVHTNVSPYQAAASLAPRIWVA</sequence>
<evidence type="ECO:0000313" key="1">
    <source>
        <dbReference type="EMBL" id="SER82779.1"/>
    </source>
</evidence>
<dbReference type="OrthoDB" id="3681982at2"/>
<name>A0A1H9SEZ8_9PSEU</name>
<gene>
    <name evidence="1" type="ORF">SAMN04488000_112104</name>
</gene>
<reference evidence="2" key="1">
    <citation type="submission" date="2016-10" db="EMBL/GenBank/DDBJ databases">
        <authorList>
            <person name="Varghese N."/>
            <person name="Submissions S."/>
        </authorList>
    </citation>
    <scope>NUCLEOTIDE SEQUENCE [LARGE SCALE GENOMIC DNA]</scope>
    <source>
        <strain evidence="2">DSM 44437</strain>
    </source>
</reference>
<evidence type="ECO:0000313" key="2">
    <source>
        <dbReference type="Proteomes" id="UP000199503"/>
    </source>
</evidence>
<dbReference type="Proteomes" id="UP000199503">
    <property type="component" value="Unassembled WGS sequence"/>
</dbReference>
<proteinExistence type="predicted"/>
<organism evidence="1 2">
    <name type="scientific">Lentzea albida</name>
    <dbReference type="NCBI Taxonomy" id="65499"/>
    <lineage>
        <taxon>Bacteria</taxon>
        <taxon>Bacillati</taxon>
        <taxon>Actinomycetota</taxon>
        <taxon>Actinomycetes</taxon>
        <taxon>Pseudonocardiales</taxon>
        <taxon>Pseudonocardiaceae</taxon>
        <taxon>Lentzea</taxon>
    </lineage>
</organism>